<evidence type="ECO:0000313" key="2">
    <source>
        <dbReference type="Proteomes" id="UP000033636"/>
    </source>
</evidence>
<reference evidence="1" key="1">
    <citation type="submission" date="2024-07" db="EMBL/GenBank/DDBJ databases">
        <title>Metagenome and Metagenome-Assembled Genomes of Archaea from a hot spring from the geothermal field of Los Azufres, Mexico.</title>
        <authorList>
            <person name="Marin-Paredes R."/>
            <person name="Martinez-Romero E."/>
            <person name="Servin-Garciduenas L.E."/>
        </authorList>
    </citation>
    <scope>NUCLEOTIDE SEQUENCE</scope>
</reference>
<proteinExistence type="predicted"/>
<dbReference type="EMBL" id="JZWT02000025">
    <property type="protein sequence ID" value="MFB6491225.1"/>
    <property type="molecule type" value="Genomic_DNA"/>
</dbReference>
<sequence>MLWYPIGKSPPRRYFIANIALINVSKAFMVASFALFLSGLASVGYNVGLHVDLMTLGLLSFYFSVMYLQHPAFTNTMPKPAVSYALAAAFILGALGYAFKTPFLWLPFSALYIAIYAPGFRGQNALPNALVVAGLIALALAAEPWRLALSFPAASALSLIMRVDNSKRRKRIETWRALAFSAIYLALYFSPIQPAIAIAAIFAAFLALNGVYVSREPYSWGTIIGRALPLLSPLGLLGAPTFHFLYLGISVIMFSLCVPWFNPSVFLRRVPSWPPYLPGIAAAAAALRLVDLRPLLPLSALIYIGLGIYVAVKILREPSFPLGKPPPQ</sequence>
<protein>
    <submittedName>
        <fullName evidence="1">Uncharacterized protein</fullName>
    </submittedName>
</protein>
<accession>A0ACC6V2J0</accession>
<name>A0ACC6V2J0_9CREN</name>
<comment type="caution">
    <text evidence="1">The sequence shown here is derived from an EMBL/GenBank/DDBJ whole genome shotgun (WGS) entry which is preliminary data.</text>
</comment>
<dbReference type="Proteomes" id="UP000033636">
    <property type="component" value="Unassembled WGS sequence"/>
</dbReference>
<evidence type="ECO:0000313" key="1">
    <source>
        <dbReference type="EMBL" id="MFB6491225.1"/>
    </source>
</evidence>
<gene>
    <name evidence="1" type="ORF">TU35_008350</name>
</gene>
<organism evidence="1 2">
    <name type="scientific">Thermoproteus sp. AZ2</name>
    <dbReference type="NCBI Taxonomy" id="1609232"/>
    <lineage>
        <taxon>Archaea</taxon>
        <taxon>Thermoproteota</taxon>
        <taxon>Thermoprotei</taxon>
        <taxon>Thermoproteales</taxon>
        <taxon>Thermoproteaceae</taxon>
        <taxon>Thermoproteus</taxon>
    </lineage>
</organism>